<dbReference type="EMBL" id="UINC01117009">
    <property type="protein sequence ID" value="SVC89140.1"/>
    <property type="molecule type" value="Genomic_DNA"/>
</dbReference>
<evidence type="ECO:0000313" key="2">
    <source>
        <dbReference type="EMBL" id="SVC89140.1"/>
    </source>
</evidence>
<keyword evidence="1" id="KW-1133">Transmembrane helix</keyword>
<protein>
    <recommendedName>
        <fullName evidence="3">Ubiquitinol-cytochrome C reductase Fe-S subunit TAT signal domain-containing protein</fullName>
    </recommendedName>
</protein>
<dbReference type="AlphaFoldDB" id="A0A382QW42"/>
<name>A0A382QW42_9ZZZZ</name>
<feature type="transmembrane region" description="Helical" evidence="1">
    <location>
        <begin position="12"/>
        <end position="33"/>
    </location>
</feature>
<evidence type="ECO:0008006" key="3">
    <source>
        <dbReference type="Google" id="ProtNLM"/>
    </source>
</evidence>
<sequence length="34" mass="3759">MSLLRPDRRQFLVKTAVVSVSGLIFPLGSTSILR</sequence>
<keyword evidence="1" id="KW-0472">Membrane</keyword>
<gene>
    <name evidence="2" type="ORF">METZ01_LOCUS341994</name>
</gene>
<evidence type="ECO:0000256" key="1">
    <source>
        <dbReference type="SAM" id="Phobius"/>
    </source>
</evidence>
<reference evidence="2" key="1">
    <citation type="submission" date="2018-05" db="EMBL/GenBank/DDBJ databases">
        <authorList>
            <person name="Lanie J.A."/>
            <person name="Ng W.-L."/>
            <person name="Kazmierczak K.M."/>
            <person name="Andrzejewski T.M."/>
            <person name="Davidsen T.M."/>
            <person name="Wayne K.J."/>
            <person name="Tettelin H."/>
            <person name="Glass J.I."/>
            <person name="Rusch D."/>
            <person name="Podicherti R."/>
            <person name="Tsui H.-C.T."/>
            <person name="Winkler M.E."/>
        </authorList>
    </citation>
    <scope>NUCLEOTIDE SEQUENCE</scope>
</reference>
<dbReference type="InterPro" id="IPR019546">
    <property type="entry name" value="TAT_signal_bac_arc"/>
</dbReference>
<organism evidence="2">
    <name type="scientific">marine metagenome</name>
    <dbReference type="NCBI Taxonomy" id="408172"/>
    <lineage>
        <taxon>unclassified sequences</taxon>
        <taxon>metagenomes</taxon>
        <taxon>ecological metagenomes</taxon>
    </lineage>
</organism>
<dbReference type="NCBIfam" id="TIGR01409">
    <property type="entry name" value="TAT_signal_seq"/>
    <property type="match status" value="1"/>
</dbReference>
<feature type="non-terminal residue" evidence="2">
    <location>
        <position position="34"/>
    </location>
</feature>
<proteinExistence type="predicted"/>
<keyword evidence="1" id="KW-0812">Transmembrane</keyword>
<accession>A0A382QW42</accession>